<feature type="domain" description="Phospholipid/glycerol acyltransferase" evidence="4">
    <location>
        <begin position="49"/>
        <end position="163"/>
    </location>
</feature>
<keyword evidence="2" id="KW-0808">Transferase</keyword>
<dbReference type="Pfam" id="PF01553">
    <property type="entry name" value="Acyltransferase"/>
    <property type="match status" value="1"/>
</dbReference>
<evidence type="ECO:0000256" key="3">
    <source>
        <dbReference type="ARBA" id="ARBA00023315"/>
    </source>
</evidence>
<accession>A0ABT8DU79</accession>
<protein>
    <submittedName>
        <fullName evidence="5">1-acyl-sn-glycerol-3-phosphate acyltransferase</fullName>
    </submittedName>
</protein>
<evidence type="ECO:0000259" key="4">
    <source>
        <dbReference type="SMART" id="SM00563"/>
    </source>
</evidence>
<dbReference type="Proteomes" id="UP001228044">
    <property type="component" value="Unassembled WGS sequence"/>
</dbReference>
<dbReference type="PANTHER" id="PTHR10434:SF9">
    <property type="entry name" value="PHOSPHOLIPID_GLYCEROL ACYLTRANSFERASE DOMAIN-CONTAINING PROTEIN"/>
    <property type="match status" value="1"/>
</dbReference>
<gene>
    <name evidence="5" type="ORF">QWJ38_06220</name>
</gene>
<dbReference type="GO" id="GO:0016746">
    <property type="term" value="F:acyltransferase activity"/>
    <property type="evidence" value="ECO:0007669"/>
    <property type="project" value="UniProtKB-KW"/>
</dbReference>
<organism evidence="5 6">
    <name type="scientific">Roseateles violae</name>
    <dbReference type="NCBI Taxonomy" id="3058042"/>
    <lineage>
        <taxon>Bacteria</taxon>
        <taxon>Pseudomonadati</taxon>
        <taxon>Pseudomonadota</taxon>
        <taxon>Betaproteobacteria</taxon>
        <taxon>Burkholderiales</taxon>
        <taxon>Sphaerotilaceae</taxon>
        <taxon>Roseateles</taxon>
    </lineage>
</organism>
<dbReference type="SUPFAM" id="SSF69593">
    <property type="entry name" value="Glycerol-3-phosphate (1)-acyltransferase"/>
    <property type="match status" value="1"/>
</dbReference>
<keyword evidence="3 5" id="KW-0012">Acyltransferase</keyword>
<comment type="caution">
    <text evidence="5">The sequence shown here is derived from an EMBL/GenBank/DDBJ whole genome shotgun (WGS) entry which is preliminary data.</text>
</comment>
<dbReference type="SMART" id="SM00563">
    <property type="entry name" value="PlsC"/>
    <property type="match status" value="1"/>
</dbReference>
<reference evidence="5 6" key="1">
    <citation type="submission" date="2023-06" db="EMBL/GenBank/DDBJ databases">
        <title>Pelomonas sp. PFR6 16S ribosomal RNA gene Genome sequencing and assembly.</title>
        <authorList>
            <person name="Woo H."/>
        </authorList>
    </citation>
    <scope>NUCLEOTIDE SEQUENCE [LARGE SCALE GENOMIC DNA]</scope>
    <source>
        <strain evidence="5 6">PFR6</strain>
    </source>
</reference>
<evidence type="ECO:0000313" key="6">
    <source>
        <dbReference type="Proteomes" id="UP001228044"/>
    </source>
</evidence>
<dbReference type="EMBL" id="JAUHHC010000002">
    <property type="protein sequence ID" value="MDN3919874.1"/>
    <property type="molecule type" value="Genomic_DNA"/>
</dbReference>
<dbReference type="InterPro" id="IPR002123">
    <property type="entry name" value="Plipid/glycerol_acylTrfase"/>
</dbReference>
<dbReference type="RefSeq" id="WP_290358198.1">
    <property type="nucleotide sequence ID" value="NZ_JAUHHC010000002.1"/>
</dbReference>
<evidence type="ECO:0000313" key="5">
    <source>
        <dbReference type="EMBL" id="MDN3919874.1"/>
    </source>
</evidence>
<dbReference type="PANTHER" id="PTHR10434">
    <property type="entry name" value="1-ACYL-SN-GLYCEROL-3-PHOSPHATE ACYLTRANSFERASE"/>
    <property type="match status" value="1"/>
</dbReference>
<sequence length="211" mass="23325">MSARDLQARPRLIDGPRPVRPAGSGLARALLRLFGWRLQFDGLPAAQGVIFVYPHTSNWDFVVGLLAKWALGLRLRFWAKDSLFRVPLFGAWVRWLGGVAVDRSSSRGLVADTARQMQQARERGEIFWLAAAPEGSRSLTGGWRSGAYQVALQAQVPVGLAYFDFKTRTVGLHSFVQLGGEIDADFALMAEQLAGRQGKRPELASPIRLRP</sequence>
<name>A0ABT8DU79_9BURK</name>
<proteinExistence type="predicted"/>
<comment type="pathway">
    <text evidence="1">Lipid metabolism.</text>
</comment>
<evidence type="ECO:0000256" key="1">
    <source>
        <dbReference type="ARBA" id="ARBA00005189"/>
    </source>
</evidence>
<evidence type="ECO:0000256" key="2">
    <source>
        <dbReference type="ARBA" id="ARBA00022679"/>
    </source>
</evidence>
<keyword evidence="6" id="KW-1185">Reference proteome</keyword>